<keyword evidence="1" id="KW-1133">Transmembrane helix</keyword>
<accession>A0A7J6A3B0</accession>
<protein>
    <submittedName>
        <fullName evidence="2">Uncharacterized protein</fullName>
    </submittedName>
</protein>
<keyword evidence="1" id="KW-0812">Transmembrane</keyword>
<organism evidence="2 3">
    <name type="scientific">Ameiurus melas</name>
    <name type="common">Black bullhead</name>
    <name type="synonym">Silurus melas</name>
    <dbReference type="NCBI Taxonomy" id="219545"/>
    <lineage>
        <taxon>Eukaryota</taxon>
        <taxon>Metazoa</taxon>
        <taxon>Chordata</taxon>
        <taxon>Craniata</taxon>
        <taxon>Vertebrata</taxon>
        <taxon>Euteleostomi</taxon>
        <taxon>Actinopterygii</taxon>
        <taxon>Neopterygii</taxon>
        <taxon>Teleostei</taxon>
        <taxon>Ostariophysi</taxon>
        <taxon>Siluriformes</taxon>
        <taxon>Ictaluridae</taxon>
        <taxon>Ameiurus</taxon>
    </lineage>
</organism>
<name>A0A7J6A3B0_AMEME</name>
<comment type="caution">
    <text evidence="2">The sequence shown here is derived from an EMBL/GenBank/DDBJ whole genome shotgun (WGS) entry which is preliminary data.</text>
</comment>
<sequence>METTSPLSLFSFSLFSLSLSSSHLLLLLWAVESDWHLLLRIEWLVELARRASHSYHGSWGTWSLSQGTWGKRRGTPWTGSQPIIRHNHTHTYTLTHYGQFGYANQPTTHLYGLGRKPEYLEETTEACSFICDSYQPEPGKN</sequence>
<dbReference type="EMBL" id="JAAGNN010000020">
    <property type="protein sequence ID" value="KAF4075958.1"/>
    <property type="molecule type" value="Genomic_DNA"/>
</dbReference>
<evidence type="ECO:0000256" key="1">
    <source>
        <dbReference type="SAM" id="Phobius"/>
    </source>
</evidence>
<keyword evidence="3" id="KW-1185">Reference proteome</keyword>
<evidence type="ECO:0000313" key="2">
    <source>
        <dbReference type="EMBL" id="KAF4075958.1"/>
    </source>
</evidence>
<feature type="transmembrane region" description="Helical" evidence="1">
    <location>
        <begin position="12"/>
        <end position="31"/>
    </location>
</feature>
<dbReference type="AlphaFoldDB" id="A0A7J6A3B0"/>
<evidence type="ECO:0000313" key="3">
    <source>
        <dbReference type="Proteomes" id="UP000593565"/>
    </source>
</evidence>
<reference evidence="2 3" key="1">
    <citation type="submission" date="2020-02" db="EMBL/GenBank/DDBJ databases">
        <title>A chromosome-scale genome assembly of the black bullhead catfish (Ameiurus melas).</title>
        <authorList>
            <person name="Wen M."/>
            <person name="Zham M."/>
            <person name="Cabau C."/>
            <person name="Klopp C."/>
            <person name="Donnadieu C."/>
            <person name="Roques C."/>
            <person name="Bouchez O."/>
            <person name="Lampietro C."/>
            <person name="Jouanno E."/>
            <person name="Herpin A."/>
            <person name="Louis A."/>
            <person name="Berthelot C."/>
            <person name="Parey E."/>
            <person name="Roest-Crollius H."/>
            <person name="Braasch I."/>
            <person name="Postlethwait J."/>
            <person name="Robinson-Rechavi M."/>
            <person name="Echchiki A."/>
            <person name="Begum T."/>
            <person name="Montfort J."/>
            <person name="Schartl M."/>
            <person name="Bobe J."/>
            <person name="Guiguen Y."/>
        </authorList>
    </citation>
    <scope>NUCLEOTIDE SEQUENCE [LARGE SCALE GENOMIC DNA]</scope>
    <source>
        <strain evidence="2">M_S1</strain>
        <tissue evidence="2">Blood</tissue>
    </source>
</reference>
<gene>
    <name evidence="2" type="ORF">AMELA_G00224800</name>
</gene>
<dbReference type="Proteomes" id="UP000593565">
    <property type="component" value="Unassembled WGS sequence"/>
</dbReference>
<proteinExistence type="predicted"/>
<keyword evidence="1" id="KW-0472">Membrane</keyword>